<keyword evidence="2" id="KW-1185">Reference proteome</keyword>
<name>A0A8X6PUM9_NEPPI</name>
<dbReference type="GO" id="GO:0031419">
    <property type="term" value="F:cobalamin binding"/>
    <property type="evidence" value="ECO:0007669"/>
    <property type="project" value="TreeGrafter"/>
</dbReference>
<dbReference type="Gene3D" id="1.50.10.20">
    <property type="match status" value="1"/>
</dbReference>
<dbReference type="GO" id="GO:0005615">
    <property type="term" value="C:extracellular space"/>
    <property type="evidence" value="ECO:0007669"/>
    <property type="project" value="TreeGrafter"/>
</dbReference>
<dbReference type="AlphaFoldDB" id="A0A8X6PUM9"/>
<comment type="caution">
    <text evidence="1">The sequence shown here is derived from an EMBL/GenBank/DDBJ whole genome shotgun (WGS) entry which is preliminary data.</text>
</comment>
<sequence>MERTWSFPVLELRRRTEARGNYTNPFQILVLCNAGDTTTSRDVDRVTVAYDSQHRPFWTDTQALANLALACLSSRPNLVTDERILKDMLLELKRRQFRNGTVANVSPRRAVLSNKSLLNVSSNHCRIAPETEAEALKKALDVNEETIAVQYSVWIGETKELVRTWRLKMRQNNSIYDVIETVARLNNRQKVE</sequence>
<dbReference type="EMBL" id="BMAW01024164">
    <property type="protein sequence ID" value="GFT86727.1"/>
    <property type="molecule type" value="Genomic_DNA"/>
</dbReference>
<dbReference type="Proteomes" id="UP000887013">
    <property type="component" value="Unassembled WGS sequence"/>
</dbReference>
<organism evidence="1 2">
    <name type="scientific">Nephila pilipes</name>
    <name type="common">Giant wood spider</name>
    <name type="synonym">Nephila maculata</name>
    <dbReference type="NCBI Taxonomy" id="299642"/>
    <lineage>
        <taxon>Eukaryota</taxon>
        <taxon>Metazoa</taxon>
        <taxon>Ecdysozoa</taxon>
        <taxon>Arthropoda</taxon>
        <taxon>Chelicerata</taxon>
        <taxon>Arachnida</taxon>
        <taxon>Araneae</taxon>
        <taxon>Araneomorphae</taxon>
        <taxon>Entelegynae</taxon>
        <taxon>Araneoidea</taxon>
        <taxon>Nephilidae</taxon>
        <taxon>Nephila</taxon>
    </lineage>
</organism>
<dbReference type="GO" id="GO:0015889">
    <property type="term" value="P:cobalamin transport"/>
    <property type="evidence" value="ECO:0007669"/>
    <property type="project" value="TreeGrafter"/>
</dbReference>
<protein>
    <submittedName>
        <fullName evidence="1">Gastric intrinsic factor</fullName>
    </submittedName>
</protein>
<reference evidence="1" key="1">
    <citation type="submission" date="2020-08" db="EMBL/GenBank/DDBJ databases">
        <title>Multicomponent nature underlies the extraordinary mechanical properties of spider dragline silk.</title>
        <authorList>
            <person name="Kono N."/>
            <person name="Nakamura H."/>
            <person name="Mori M."/>
            <person name="Yoshida Y."/>
            <person name="Ohtoshi R."/>
            <person name="Malay A.D."/>
            <person name="Moran D.A.P."/>
            <person name="Tomita M."/>
            <person name="Numata K."/>
            <person name="Arakawa K."/>
        </authorList>
    </citation>
    <scope>NUCLEOTIDE SEQUENCE</scope>
</reference>
<dbReference type="PANTHER" id="PTHR10559:SF18">
    <property type="entry name" value="TRANSCOBALAMIN II"/>
    <property type="match status" value="1"/>
</dbReference>
<evidence type="ECO:0000313" key="1">
    <source>
        <dbReference type="EMBL" id="GFT86727.1"/>
    </source>
</evidence>
<evidence type="ECO:0000313" key="2">
    <source>
        <dbReference type="Proteomes" id="UP000887013"/>
    </source>
</evidence>
<gene>
    <name evidence="1" type="primary">NCL1_48839</name>
    <name evidence="1" type="ORF">NPIL_529301</name>
</gene>
<dbReference type="InterPro" id="IPR051588">
    <property type="entry name" value="Cobalamin_Transport"/>
</dbReference>
<accession>A0A8X6PUM9</accession>
<proteinExistence type="predicted"/>
<dbReference type="PANTHER" id="PTHR10559">
    <property type="entry name" value="TRANSCOBALAMIN-1/GASTRIC INTRINSIC FACTOR"/>
    <property type="match status" value="1"/>
</dbReference>